<dbReference type="InterPro" id="IPR011990">
    <property type="entry name" value="TPR-like_helical_dom_sf"/>
</dbReference>
<evidence type="ECO:0000256" key="1">
    <source>
        <dbReference type="SAM" id="MobiDB-lite"/>
    </source>
</evidence>
<name>A0A7J6M6U2_PEROL</name>
<organism evidence="3 4">
    <name type="scientific">Perkinsus olseni</name>
    <name type="common">Perkinsus atlanticus</name>
    <dbReference type="NCBI Taxonomy" id="32597"/>
    <lineage>
        <taxon>Eukaryota</taxon>
        <taxon>Sar</taxon>
        <taxon>Alveolata</taxon>
        <taxon>Perkinsozoa</taxon>
        <taxon>Perkinsea</taxon>
        <taxon>Perkinsida</taxon>
        <taxon>Perkinsidae</taxon>
        <taxon>Perkinsus</taxon>
    </lineage>
</organism>
<dbReference type="InterPro" id="IPR050754">
    <property type="entry name" value="FKBP4/5/8-like"/>
</dbReference>
<gene>
    <name evidence="3" type="ORF">FOZ61_009228</name>
</gene>
<keyword evidence="2" id="KW-0472">Membrane</keyword>
<evidence type="ECO:0000313" key="4">
    <source>
        <dbReference type="Proteomes" id="UP000570595"/>
    </source>
</evidence>
<evidence type="ECO:0000313" key="3">
    <source>
        <dbReference type="EMBL" id="KAF4666791.1"/>
    </source>
</evidence>
<keyword evidence="2" id="KW-0812">Transmembrane</keyword>
<evidence type="ECO:0000256" key="2">
    <source>
        <dbReference type="SAM" id="Phobius"/>
    </source>
</evidence>
<feature type="transmembrane region" description="Helical" evidence="2">
    <location>
        <begin position="392"/>
        <end position="411"/>
    </location>
</feature>
<comment type="caution">
    <text evidence="3">The sequence shown here is derived from an EMBL/GenBank/DDBJ whole genome shotgun (WGS) entry which is preliminary data.</text>
</comment>
<dbReference type="SMART" id="SM00028">
    <property type="entry name" value="TPR"/>
    <property type="match status" value="3"/>
</dbReference>
<dbReference type="OrthoDB" id="2423701at2759"/>
<feature type="compositionally biased region" description="Polar residues" evidence="1">
    <location>
        <begin position="74"/>
        <end position="84"/>
    </location>
</feature>
<feature type="compositionally biased region" description="Acidic residues" evidence="1">
    <location>
        <begin position="324"/>
        <end position="342"/>
    </location>
</feature>
<feature type="region of interest" description="Disordered" evidence="1">
    <location>
        <begin position="308"/>
        <end position="355"/>
    </location>
</feature>
<feature type="region of interest" description="Disordered" evidence="1">
    <location>
        <begin position="96"/>
        <end position="119"/>
    </location>
</feature>
<dbReference type="AlphaFoldDB" id="A0A7J6M6U2"/>
<dbReference type="EMBL" id="JABAHT010000066">
    <property type="protein sequence ID" value="KAF4666791.1"/>
    <property type="molecule type" value="Genomic_DNA"/>
</dbReference>
<feature type="region of interest" description="Disordered" evidence="1">
    <location>
        <begin position="366"/>
        <end position="385"/>
    </location>
</feature>
<reference evidence="3 4" key="1">
    <citation type="submission" date="2020-04" db="EMBL/GenBank/DDBJ databases">
        <title>Perkinsus olseni comparative genomics.</title>
        <authorList>
            <person name="Bogema D.R."/>
        </authorList>
    </citation>
    <scope>NUCLEOTIDE SEQUENCE [LARGE SCALE GENOMIC DNA]</scope>
    <source>
        <strain evidence="3">ATCC PRA-179</strain>
    </source>
</reference>
<sequence>MISYHVKGQVFLLLLRRPMPSRNDQGGPTDERVGYYSEVESSMVRELAADWLHDKTKSEGAQPSSKRTEAALPTVTNPTPYSNDYSKFRRMEAEMKAKEEDDAKKAKEEEELREAHQRCPLDHEHGPECIEMAKSAALGGCSHDHRKEQQLFDMPTKEKLQGADTMRQKANEYLREGNCGLAAVWYRKALLNFDYCFPDTKAEREWFSSSKLKCHVSFAICKYKLEEFDEVLIQARQALRIDPKNVKALYWQGVVYMKYKNDFKSAKKSLMAAYHLCPSDPGIRKALSQLKEEKRRYALKTSKLAKTMIAQQEDRETAEKGDGEEISTEEDDHGEASVDDAAEATSHTGEPDEGSITAFPVEEVAPDEAKPAAATAEEAAGRERSKAMQSTVLKLLIIAVTVLMASLAYLIQSVKQESIQPRPLGPD</sequence>
<feature type="region of interest" description="Disordered" evidence="1">
    <location>
        <begin position="55"/>
        <end position="84"/>
    </location>
</feature>
<dbReference type="Proteomes" id="UP000570595">
    <property type="component" value="Unassembled WGS sequence"/>
</dbReference>
<dbReference type="SUPFAM" id="SSF48452">
    <property type="entry name" value="TPR-like"/>
    <property type="match status" value="1"/>
</dbReference>
<accession>A0A7J6M6U2</accession>
<feature type="compositionally biased region" description="Basic and acidic residues" evidence="1">
    <location>
        <begin position="312"/>
        <end position="323"/>
    </location>
</feature>
<dbReference type="Gene3D" id="1.25.40.10">
    <property type="entry name" value="Tetratricopeptide repeat domain"/>
    <property type="match status" value="1"/>
</dbReference>
<keyword evidence="2" id="KW-1133">Transmembrane helix</keyword>
<protein>
    <submittedName>
        <fullName evidence="3">Uncharacterized protein</fullName>
    </submittedName>
</protein>
<proteinExistence type="predicted"/>
<dbReference type="PANTHER" id="PTHR46512">
    <property type="entry name" value="PEPTIDYLPROLYL ISOMERASE"/>
    <property type="match status" value="1"/>
</dbReference>
<dbReference type="InterPro" id="IPR019734">
    <property type="entry name" value="TPR_rpt"/>
</dbReference>